<feature type="compositionally biased region" description="Low complexity" evidence="1">
    <location>
        <begin position="721"/>
        <end position="735"/>
    </location>
</feature>
<evidence type="ECO:0000256" key="1">
    <source>
        <dbReference type="SAM" id="MobiDB-lite"/>
    </source>
</evidence>
<feature type="region of interest" description="Disordered" evidence="1">
    <location>
        <begin position="509"/>
        <end position="559"/>
    </location>
</feature>
<dbReference type="OrthoDB" id="547262at2759"/>
<feature type="compositionally biased region" description="Low complexity" evidence="1">
    <location>
        <begin position="542"/>
        <end position="557"/>
    </location>
</feature>
<protein>
    <submittedName>
        <fullName evidence="2">Uncharacterized protein</fullName>
    </submittedName>
</protein>
<dbReference type="GO" id="GO:0030149">
    <property type="term" value="P:sphingolipid catabolic process"/>
    <property type="evidence" value="ECO:0007669"/>
    <property type="project" value="TreeGrafter"/>
</dbReference>
<dbReference type="GO" id="GO:0005783">
    <property type="term" value="C:endoplasmic reticulum"/>
    <property type="evidence" value="ECO:0007669"/>
    <property type="project" value="TreeGrafter"/>
</dbReference>
<organism evidence="2 3">
    <name type="scientific">Chlamydomonas schloesseri</name>
    <dbReference type="NCBI Taxonomy" id="2026947"/>
    <lineage>
        <taxon>Eukaryota</taxon>
        <taxon>Viridiplantae</taxon>
        <taxon>Chlorophyta</taxon>
        <taxon>core chlorophytes</taxon>
        <taxon>Chlorophyceae</taxon>
        <taxon>CS clade</taxon>
        <taxon>Chlamydomonadales</taxon>
        <taxon>Chlamydomonadaceae</taxon>
        <taxon>Chlamydomonas</taxon>
    </lineage>
</organism>
<dbReference type="PANTHER" id="PTHR12393">
    <property type="entry name" value="SPHINGOMYELIN PHOSPHODIESTERASE RELATED"/>
    <property type="match status" value="1"/>
</dbReference>
<dbReference type="AlphaFoldDB" id="A0A835WKZ7"/>
<name>A0A835WKZ7_9CHLO</name>
<dbReference type="GO" id="GO:0046513">
    <property type="term" value="P:ceramide biosynthetic process"/>
    <property type="evidence" value="ECO:0007669"/>
    <property type="project" value="TreeGrafter"/>
</dbReference>
<dbReference type="GO" id="GO:0016020">
    <property type="term" value="C:membrane"/>
    <property type="evidence" value="ECO:0007669"/>
    <property type="project" value="TreeGrafter"/>
</dbReference>
<feature type="compositionally biased region" description="Low complexity" evidence="1">
    <location>
        <begin position="916"/>
        <end position="945"/>
    </location>
</feature>
<feature type="compositionally biased region" description="Basic and acidic residues" evidence="1">
    <location>
        <begin position="632"/>
        <end position="641"/>
    </location>
</feature>
<feature type="region of interest" description="Disordered" evidence="1">
    <location>
        <begin position="706"/>
        <end position="740"/>
    </location>
</feature>
<reference evidence="2" key="1">
    <citation type="journal article" date="2020" name="bioRxiv">
        <title>Comparative genomics of Chlamydomonas.</title>
        <authorList>
            <person name="Craig R.J."/>
            <person name="Hasan A.R."/>
            <person name="Ness R.W."/>
            <person name="Keightley P.D."/>
        </authorList>
    </citation>
    <scope>NUCLEOTIDE SEQUENCE</scope>
    <source>
        <strain evidence="2">CCAP 11/173</strain>
    </source>
</reference>
<dbReference type="EMBL" id="JAEHOD010000013">
    <property type="protein sequence ID" value="KAG2449639.1"/>
    <property type="molecule type" value="Genomic_DNA"/>
</dbReference>
<feature type="compositionally biased region" description="Pro residues" evidence="1">
    <location>
        <begin position="708"/>
        <end position="720"/>
    </location>
</feature>
<feature type="compositionally biased region" description="Low complexity" evidence="1">
    <location>
        <begin position="853"/>
        <end position="863"/>
    </location>
</feature>
<dbReference type="Proteomes" id="UP000613740">
    <property type="component" value="Unassembled WGS sequence"/>
</dbReference>
<dbReference type="GO" id="GO:0071944">
    <property type="term" value="C:cell periphery"/>
    <property type="evidence" value="ECO:0007669"/>
    <property type="project" value="TreeGrafter"/>
</dbReference>
<feature type="compositionally biased region" description="Basic and acidic residues" evidence="1">
    <location>
        <begin position="656"/>
        <end position="667"/>
    </location>
</feature>
<sequence>MPRLLLGPAAAGRSCWAKLPHDVLGNICSRLTQNEVMALALVERATRAAVAKLGYPSVFRLSLPVPPALFSRCWAAPGAFSRLTVAKRKRLLCLLATSGSLANLQFAAERIGLHQPLTHVGVLCAAAEAGHAALCKELLNAREAAQVGGEGGWGDAAVGEALAAGGLFPTLKQWFEDNSLRGGVSNSRMLVAAAASGHLYQFAWLVRRLGLRRRGLLEAGGGSDGSDTPDTAAAAVPGLSTRPPQGGLLLLRNVLCAAAAAGHAAFVEALLPPYGAAASLLYPLEDQGRRREAVWQQRQWQPQPTAAVLIPELLPELLLVDAYEDEARQAAAAEAAVAVAGLLRAVGGPAAATAAAGGSAAGAGSGAAATAEVPGMAVVSDGGGVVSPAELLLGSVVARDVLAAAAKGCDLKGLQRLHALLGRRAPPRSPALSRIDLLARADEPDAAVLAETREAAAAAVLAGAAGSPTPDWKQKFEWLEAAGNVPPPGPAGRSVRQEVVQAAAGLRLHQRRRGSQHGPECGCEGCGLRRRPEERPSGRKVSAASAAANSAAAGAAAPCPRLESGQEALRRVMWLERRGYRAAPEPQRADGGAKGLDVGSSSGCLAVNQAALAGNLPVLAFFMGPPQSSQRRRPEDKKEPPQDQQRCLAANAPAAERQEGMAEKEPAASKPKGMAPLLPPASLAALYREITPVVELEPQPLALAEPHPLAPAEPQPPKAPQPLQGQQELLQAQPRPQRRRRLLPVSEEQLLRALASGGQLASLRWLHGWAMARGRSCRLHEVLSAGPLVRSLLAAALADAQAETAHWVMSVLLLGKADAPLRPYHPADPDSAATGVTAASMPPASASLGQAPAGGARAGAGARSRRASSTVSLSASLSASFHHLSLSAATDALHRISASSSSSSISSSTHGAHPLAPADESAATTTTTSPAADAARAPTSTQAAPLPSPPPLLATPASSSKPICAQLQEDEHRSARTVAFSAANTEGDRAAEPLDRALSLLRQLHTQGSGLFGEQLMKLAVEGGCVPLARLMRLPEAGFPWDEEDAWTAAANCGSADVLLWLQEVGCKAERSSLPVLAAASNSDLATLQRLRAPPLSYPVDWLRLGGTVADFHGDDTQLQMLLVAEAEAAGAEAEAALQRGLATGLFGIWEDTNAGCGYRAWRGLKRLMCCGGEGPRWMTRRYFIGPWLGCKEATLYWCIVCCTYPCAALLRSIRPRRPLED</sequence>
<accession>A0A835WKZ7</accession>
<feature type="region of interest" description="Disordered" evidence="1">
    <location>
        <begin position="825"/>
        <end position="863"/>
    </location>
</feature>
<gene>
    <name evidence="2" type="ORF">HYH02_005172</name>
</gene>
<keyword evidence="3" id="KW-1185">Reference proteome</keyword>
<evidence type="ECO:0000313" key="3">
    <source>
        <dbReference type="Proteomes" id="UP000613740"/>
    </source>
</evidence>
<evidence type="ECO:0000313" key="2">
    <source>
        <dbReference type="EMBL" id="KAG2449639.1"/>
    </source>
</evidence>
<feature type="region of interest" description="Disordered" evidence="1">
    <location>
        <begin position="623"/>
        <end position="675"/>
    </location>
</feature>
<dbReference type="GO" id="GO:0004620">
    <property type="term" value="F:phospholipase activity"/>
    <property type="evidence" value="ECO:0007669"/>
    <property type="project" value="TreeGrafter"/>
</dbReference>
<comment type="caution">
    <text evidence="2">The sequence shown here is derived from an EMBL/GenBank/DDBJ whole genome shotgun (WGS) entry which is preliminary data.</text>
</comment>
<dbReference type="PANTHER" id="PTHR12393:SF6">
    <property type="entry name" value="SPHINGOMYELIN PHOSPHODIESTERASE 2"/>
    <property type="match status" value="1"/>
</dbReference>
<feature type="region of interest" description="Disordered" evidence="1">
    <location>
        <begin position="901"/>
        <end position="959"/>
    </location>
</feature>
<proteinExistence type="predicted"/>